<dbReference type="Pfam" id="PF00882">
    <property type="entry name" value="Zn_dep_PLPC"/>
    <property type="match status" value="1"/>
</dbReference>
<protein>
    <recommendedName>
        <fullName evidence="1">Phospholipase C/D domain-containing protein</fullName>
    </recommendedName>
</protein>
<name>A0A921MMF0_9FIRM</name>
<reference evidence="2" key="1">
    <citation type="journal article" date="2021" name="PeerJ">
        <title>Extensive microbial diversity within the chicken gut microbiome revealed by metagenomics and culture.</title>
        <authorList>
            <person name="Gilroy R."/>
            <person name="Ravi A."/>
            <person name="Getino M."/>
            <person name="Pursley I."/>
            <person name="Horton D.L."/>
            <person name="Alikhan N.F."/>
            <person name="Baker D."/>
            <person name="Gharbi K."/>
            <person name="Hall N."/>
            <person name="Watson M."/>
            <person name="Adriaenssens E.M."/>
            <person name="Foster-Nyarko E."/>
            <person name="Jarju S."/>
            <person name="Secka A."/>
            <person name="Antonio M."/>
            <person name="Oren A."/>
            <person name="Chaudhuri R.R."/>
            <person name="La Ragione R."/>
            <person name="Hildebrand F."/>
            <person name="Pallen M.J."/>
        </authorList>
    </citation>
    <scope>NUCLEOTIDE SEQUENCE</scope>
    <source>
        <strain evidence="2">CHK179-5677</strain>
    </source>
</reference>
<feature type="domain" description="Phospholipase C/D" evidence="1">
    <location>
        <begin position="7"/>
        <end position="152"/>
    </location>
</feature>
<reference evidence="2" key="2">
    <citation type="submission" date="2021-09" db="EMBL/GenBank/DDBJ databases">
        <authorList>
            <person name="Gilroy R."/>
        </authorList>
    </citation>
    <scope>NUCLEOTIDE SEQUENCE</scope>
    <source>
        <strain evidence="2">CHK179-5677</strain>
    </source>
</reference>
<organism evidence="2 3">
    <name type="scientific">Pseudoflavonifractor capillosus</name>
    <dbReference type="NCBI Taxonomy" id="106588"/>
    <lineage>
        <taxon>Bacteria</taxon>
        <taxon>Bacillati</taxon>
        <taxon>Bacillota</taxon>
        <taxon>Clostridia</taxon>
        <taxon>Eubacteriales</taxon>
        <taxon>Oscillospiraceae</taxon>
        <taxon>Pseudoflavonifractor</taxon>
    </lineage>
</organism>
<comment type="caution">
    <text evidence="2">The sequence shown here is derived from an EMBL/GenBank/DDBJ whole genome shotgun (WGS) entry which is preliminary data.</text>
</comment>
<accession>A0A921MMF0</accession>
<dbReference type="AlphaFoldDB" id="A0A921MMF0"/>
<evidence type="ECO:0000313" key="3">
    <source>
        <dbReference type="Proteomes" id="UP000760668"/>
    </source>
</evidence>
<evidence type="ECO:0000313" key="2">
    <source>
        <dbReference type="EMBL" id="HJG86791.1"/>
    </source>
</evidence>
<dbReference type="InterPro" id="IPR029002">
    <property type="entry name" value="PLPC/GPLD1"/>
</dbReference>
<evidence type="ECO:0000259" key="1">
    <source>
        <dbReference type="Pfam" id="PF00882"/>
    </source>
</evidence>
<dbReference type="RefSeq" id="WP_294531676.1">
    <property type="nucleotide sequence ID" value="NZ_DYUC01000069.1"/>
</dbReference>
<gene>
    <name evidence="2" type="ORF">K8V01_07215</name>
</gene>
<proteinExistence type="predicted"/>
<dbReference type="EMBL" id="DYUC01000069">
    <property type="protein sequence ID" value="HJG86791.1"/>
    <property type="molecule type" value="Genomic_DNA"/>
</dbReference>
<sequence>MPSTYAHKYFGDRILHRAPPALEGLTPAQRELFSIGLHGPDILFYYKALSVNRVNAVGFGQHEKPAAEFFGPAAALVRAMPAGERGPSRAYLMGFLCHFALDSACHGYIERKIHVSGVTHTEIEGEFDRCLMAEQGLDPVRQDLTGHICPTAEHSRVIAPFFPTVTPKEVEKSLRSMIFYNRLLVAPGFWKRSLVKGVLKLSGNYTEMHGLLINSQPDPRCADSCVRLKKLMDRAEEQCLALMEGYLPCLAEERPLPVGLEPTFGPGANWQKIPVLSLEKELVYEV</sequence>
<dbReference type="Proteomes" id="UP000760668">
    <property type="component" value="Unassembled WGS sequence"/>
</dbReference>